<feature type="compositionally biased region" description="Basic and acidic residues" evidence="2">
    <location>
        <begin position="447"/>
        <end position="459"/>
    </location>
</feature>
<evidence type="ECO:0000256" key="1">
    <source>
        <dbReference type="SAM" id="Coils"/>
    </source>
</evidence>
<evidence type="ECO:0000256" key="2">
    <source>
        <dbReference type="SAM" id="MobiDB-lite"/>
    </source>
</evidence>
<dbReference type="PANTHER" id="PTHR31099:SF28">
    <property type="entry name" value="F5J5.12"/>
    <property type="match status" value="1"/>
</dbReference>
<protein>
    <recommendedName>
        <fullName evidence="3">Transposase (putative) gypsy type domain-containing protein</fullName>
    </recommendedName>
</protein>
<keyword evidence="1" id="KW-0175">Coiled coil</keyword>
<accession>A0A2N9GMV4</accession>
<evidence type="ECO:0000259" key="3">
    <source>
        <dbReference type="Pfam" id="PF04195"/>
    </source>
</evidence>
<dbReference type="EMBL" id="OIVN01002113">
    <property type="protein sequence ID" value="SPD00739.1"/>
    <property type="molecule type" value="Genomic_DNA"/>
</dbReference>
<evidence type="ECO:0000313" key="4">
    <source>
        <dbReference type="EMBL" id="SPD00739.1"/>
    </source>
</evidence>
<dbReference type="PANTHER" id="PTHR31099">
    <property type="entry name" value="OS06G0165300 PROTEIN"/>
    <property type="match status" value="1"/>
</dbReference>
<sequence>MPPTPYRRYGVTMCGVLNWREGFQVISCVPQEVETSFNEEASLQAASDMCHRATGRHVRGVVSQSFQLFFISVSRFAESNLGPPPLEGYVSSDSVLHRLAAELYSIMCPTLSSWEAVRNRMAANEAEWSLSLSEELPEGLSDEFAGRVKREVSSEATPSTSGSRQLPRVDRSWKALSYFSRINQDDIDRIRRRYQIPDDVILRIPDPDERACCPKYEGDVAFYEADLRAGLRFPMQPFVRELLNFLSLAPGQVNPNGWRTIISCMVMWRVNSNREEDLTVDEFLFCYEPCQIALSRGFWTFKSRDANIKVVQGLPSPDRIWKDRYFFVCSDNWERLPQEDPRDFVGVRRSWGTPSSSVLDRPLLTPAWNERISRILDIEDRRYTIFTEPDLLASFSLGPIPSSTVKALLKANKKRANMMKLNKSRLRQLAQSGEVATDPVVLKRKRAGEGSSRRAEEVPTRPPPRDAIPLIKDVPPVIMVDVDLNPPADPSVATVNQCPHVAMDRAKAAFTSKDMDNYAATHTKDVHYLLVHSLMQGLNEAMVMSQRCISIEEDLATLRAKSMADEVELKNARRAVLELTRERKDALDEAERVKEELKARDKDVEVMVAAKDKAVADLQHLVGQVEGSKAAAVSEFRASKAFEDINTRYFLSGFEAFKKQAVQRFPGLDFSTLQLYDDEDSVADASQDQAGDEDVSSK</sequence>
<reference evidence="4" key="1">
    <citation type="submission" date="2018-02" db="EMBL/GenBank/DDBJ databases">
        <authorList>
            <person name="Cohen D.B."/>
            <person name="Kent A.D."/>
        </authorList>
    </citation>
    <scope>NUCLEOTIDE SEQUENCE</scope>
</reference>
<dbReference type="InterPro" id="IPR007321">
    <property type="entry name" value="Transposase_28"/>
</dbReference>
<feature type="coiled-coil region" evidence="1">
    <location>
        <begin position="569"/>
        <end position="607"/>
    </location>
</feature>
<organism evidence="4">
    <name type="scientific">Fagus sylvatica</name>
    <name type="common">Beechnut</name>
    <dbReference type="NCBI Taxonomy" id="28930"/>
    <lineage>
        <taxon>Eukaryota</taxon>
        <taxon>Viridiplantae</taxon>
        <taxon>Streptophyta</taxon>
        <taxon>Embryophyta</taxon>
        <taxon>Tracheophyta</taxon>
        <taxon>Spermatophyta</taxon>
        <taxon>Magnoliopsida</taxon>
        <taxon>eudicotyledons</taxon>
        <taxon>Gunneridae</taxon>
        <taxon>Pentapetalae</taxon>
        <taxon>rosids</taxon>
        <taxon>fabids</taxon>
        <taxon>Fagales</taxon>
        <taxon>Fagaceae</taxon>
        <taxon>Fagus</taxon>
    </lineage>
</organism>
<dbReference type="Pfam" id="PF04195">
    <property type="entry name" value="Transposase_28"/>
    <property type="match status" value="1"/>
</dbReference>
<feature type="region of interest" description="Disordered" evidence="2">
    <location>
        <begin position="444"/>
        <end position="469"/>
    </location>
</feature>
<dbReference type="AlphaFoldDB" id="A0A2N9GMV4"/>
<proteinExistence type="predicted"/>
<name>A0A2N9GMV4_FAGSY</name>
<gene>
    <name evidence="4" type="ORF">FSB_LOCUS28621</name>
</gene>
<feature type="domain" description="Transposase (putative) gypsy type" evidence="3">
    <location>
        <begin position="224"/>
        <end position="262"/>
    </location>
</feature>